<feature type="region of interest" description="Disordered" evidence="6">
    <location>
        <begin position="65"/>
        <end position="89"/>
    </location>
</feature>
<protein>
    <submittedName>
        <fullName evidence="9">PspC domain-containing protein</fullName>
    </submittedName>
</protein>
<dbReference type="InterPro" id="IPR052027">
    <property type="entry name" value="PspC"/>
</dbReference>
<reference evidence="10" key="1">
    <citation type="submission" date="2022-10" db="EMBL/GenBank/DDBJ databases">
        <title>Streptococcus didelphis as causative of fatal infections in opossums (Didelphis albiventris).</title>
        <authorList>
            <person name="Breyer G.M."/>
            <person name="Da Silva M.E.R.J."/>
            <person name="Siqueira F.M."/>
        </authorList>
    </citation>
    <scope>NUCLEOTIDE SEQUENCE [LARGE SCALE GENOMIC DNA]</scope>
    <source>
        <strain evidence="10">LBVP101/21</strain>
    </source>
</reference>
<organism evidence="9 10">
    <name type="scientific">Streptococcus didelphis</name>
    <dbReference type="NCBI Taxonomy" id="102886"/>
    <lineage>
        <taxon>Bacteria</taxon>
        <taxon>Bacillati</taxon>
        <taxon>Bacillota</taxon>
        <taxon>Bacilli</taxon>
        <taxon>Lactobacillales</taxon>
        <taxon>Streptococcaceae</taxon>
        <taxon>Streptococcus</taxon>
    </lineage>
</organism>
<evidence type="ECO:0000256" key="3">
    <source>
        <dbReference type="ARBA" id="ARBA00022692"/>
    </source>
</evidence>
<keyword evidence="4 7" id="KW-1133">Transmembrane helix</keyword>
<evidence type="ECO:0000313" key="10">
    <source>
        <dbReference type="Proteomes" id="UP001238096"/>
    </source>
</evidence>
<dbReference type="InterPro" id="IPR007168">
    <property type="entry name" value="Phageshock_PspC_N"/>
</dbReference>
<sequence>MKGKFYKQRQNRILAGVVAGLADKYGWDLVVARVIAGLLMYTNGFGILIYILLAIFLPYKEDLMRSNSNRPRSRKEADAIKDEDDGWFW</sequence>
<keyword evidence="3 7" id="KW-0812">Transmembrane</keyword>
<keyword evidence="2" id="KW-1003">Cell membrane</keyword>
<feature type="transmembrane region" description="Helical" evidence="7">
    <location>
        <begin position="38"/>
        <end position="59"/>
    </location>
</feature>
<evidence type="ECO:0000256" key="6">
    <source>
        <dbReference type="SAM" id="MobiDB-lite"/>
    </source>
</evidence>
<evidence type="ECO:0000256" key="2">
    <source>
        <dbReference type="ARBA" id="ARBA00022475"/>
    </source>
</evidence>
<dbReference type="PANTHER" id="PTHR33885">
    <property type="entry name" value="PHAGE SHOCK PROTEIN C"/>
    <property type="match status" value="1"/>
</dbReference>
<name>A0ABY9LHT4_9STRE</name>
<gene>
    <name evidence="9" type="ORF">N1496_02350</name>
</gene>
<evidence type="ECO:0000256" key="4">
    <source>
        <dbReference type="ARBA" id="ARBA00022989"/>
    </source>
</evidence>
<dbReference type="Pfam" id="PF04024">
    <property type="entry name" value="PspC"/>
    <property type="match status" value="1"/>
</dbReference>
<evidence type="ECO:0000313" key="9">
    <source>
        <dbReference type="EMBL" id="WMB28456.1"/>
    </source>
</evidence>
<dbReference type="Proteomes" id="UP001238096">
    <property type="component" value="Chromosome"/>
</dbReference>
<feature type="domain" description="Phage shock protein PspC N-terminal" evidence="8">
    <location>
        <begin position="4"/>
        <end position="59"/>
    </location>
</feature>
<dbReference type="PANTHER" id="PTHR33885:SF3">
    <property type="entry name" value="PHAGE SHOCK PROTEIN C"/>
    <property type="match status" value="1"/>
</dbReference>
<keyword evidence="10" id="KW-1185">Reference proteome</keyword>
<evidence type="ECO:0000256" key="7">
    <source>
        <dbReference type="SAM" id="Phobius"/>
    </source>
</evidence>
<evidence type="ECO:0000256" key="5">
    <source>
        <dbReference type="ARBA" id="ARBA00023136"/>
    </source>
</evidence>
<accession>A0ABY9LHT4</accession>
<proteinExistence type="predicted"/>
<keyword evidence="5 7" id="KW-0472">Membrane</keyword>
<comment type="subcellular location">
    <subcellularLocation>
        <location evidence="1">Cell membrane</location>
        <topology evidence="1">Single-pass membrane protein</topology>
    </subcellularLocation>
</comment>
<dbReference type="EMBL" id="CP110509">
    <property type="protein sequence ID" value="WMB28456.1"/>
    <property type="molecule type" value="Genomic_DNA"/>
</dbReference>
<evidence type="ECO:0000256" key="1">
    <source>
        <dbReference type="ARBA" id="ARBA00004162"/>
    </source>
</evidence>
<evidence type="ECO:0000259" key="8">
    <source>
        <dbReference type="Pfam" id="PF04024"/>
    </source>
</evidence>
<dbReference type="RefSeq" id="WP_018365676.1">
    <property type="nucleotide sequence ID" value="NZ_CP104407.1"/>
</dbReference>